<accession>A0A094YQH4</accession>
<evidence type="ECO:0000313" key="2">
    <source>
        <dbReference type="EMBL" id="KGB22864.1"/>
    </source>
</evidence>
<dbReference type="PATRIC" id="fig|104102.7.peg.2077"/>
<dbReference type="STRING" id="104102.AtDm6_2099"/>
<evidence type="ECO:0000256" key="1">
    <source>
        <dbReference type="SAM" id="MobiDB-lite"/>
    </source>
</evidence>
<gene>
    <name evidence="2" type="ORF">AtDm6_2099</name>
</gene>
<comment type="caution">
    <text evidence="2">The sequence shown here is derived from an EMBL/GenBank/DDBJ whole genome shotgun (WGS) entry which is preliminary data.</text>
</comment>
<sequence length="69" mass="7743">MNTEMDKISVRHPLILPQPARNLTSCRPLFGTPCALFFMRAETARKGRYLRPSPCASPPRPMSPSYSPP</sequence>
<protein>
    <submittedName>
        <fullName evidence="2">Uncharacterized protein</fullName>
    </submittedName>
</protein>
<organism evidence="2 3">
    <name type="scientific">Acetobacter tropicalis</name>
    <dbReference type="NCBI Taxonomy" id="104102"/>
    <lineage>
        <taxon>Bacteria</taxon>
        <taxon>Pseudomonadati</taxon>
        <taxon>Pseudomonadota</taxon>
        <taxon>Alphaproteobacteria</taxon>
        <taxon>Acetobacterales</taxon>
        <taxon>Acetobacteraceae</taxon>
        <taxon>Acetobacter</taxon>
    </lineage>
</organism>
<reference evidence="2 3" key="1">
    <citation type="submission" date="2014-06" db="EMBL/GenBank/DDBJ databases">
        <title>Functional and comparative genomic analyses of the Drosophila gut microbiota identify candidate symbiosis factors.</title>
        <authorList>
            <person name="Newell P.D."/>
            <person name="Chaston J.M."/>
            <person name="Douglas A.E."/>
        </authorList>
    </citation>
    <scope>NUCLEOTIDE SEQUENCE [LARGE SCALE GENOMIC DNA]</scope>
    <source>
        <strain evidence="2 3">DmCS_006</strain>
    </source>
</reference>
<evidence type="ECO:0000313" key="3">
    <source>
        <dbReference type="Proteomes" id="UP000029448"/>
    </source>
</evidence>
<feature type="region of interest" description="Disordered" evidence="1">
    <location>
        <begin position="48"/>
        <end position="69"/>
    </location>
</feature>
<proteinExistence type="predicted"/>
<name>A0A094YQH4_9PROT</name>
<feature type="compositionally biased region" description="Pro residues" evidence="1">
    <location>
        <begin position="55"/>
        <end position="69"/>
    </location>
</feature>
<dbReference type="AlphaFoldDB" id="A0A094YQH4"/>
<dbReference type="Proteomes" id="UP000029448">
    <property type="component" value="Unassembled WGS sequence"/>
</dbReference>
<dbReference type="EMBL" id="JOKM01000072">
    <property type="protein sequence ID" value="KGB22864.1"/>
    <property type="molecule type" value="Genomic_DNA"/>
</dbReference>
<keyword evidence="3" id="KW-1185">Reference proteome</keyword>